<dbReference type="RefSeq" id="WP_341841744.1">
    <property type="nucleotide sequence ID" value="NZ_CP149792.1"/>
</dbReference>
<keyword evidence="3" id="KW-1185">Reference proteome</keyword>
<gene>
    <name evidence="2" type="ORF">WJU22_02675</name>
</gene>
<proteinExistence type="predicted"/>
<sequence length="378" mass="41890">MKLIHSFLLLTFISLFMACKKSPAEIEDQVIKPVKRNAGVIVGPAVTKTIGTGGGTLQANGVQLVIPAGAVSTPVNFSIQPIENTLTGSSRNAFRLLPEHIQFKKPVIVVFRYEASETAGTAPDLLHLAYQDSTGFFRMVMDTERDEAARTLTAHTTHFSDWTYVESLKIETDRSELIVGEQAHLKLMYHEILLNSLEKDPPIGAYVEYNIRSQIPRIQWKMGAGAGKLKPDGINCLYTAPTALSAVNPELVSVYVPVWNTAKKDYSRQAILTVPLTVMEDEFLVYTMDGIVYKNKSADCTTNECLKMEADNFYINAEMSGGQFILIRLLGDSFGQRSYPYGLDDDQSYMHIGGTEEWDWVTSKTPCPTCELQHSSGG</sequence>
<evidence type="ECO:0000313" key="2">
    <source>
        <dbReference type="EMBL" id="WZN47082.1"/>
    </source>
</evidence>
<evidence type="ECO:0000313" key="3">
    <source>
        <dbReference type="Proteomes" id="UP001449657"/>
    </source>
</evidence>
<organism evidence="2 3">
    <name type="scientific">Chitinophaga caseinilytica</name>
    <dbReference type="NCBI Taxonomy" id="2267521"/>
    <lineage>
        <taxon>Bacteria</taxon>
        <taxon>Pseudomonadati</taxon>
        <taxon>Bacteroidota</taxon>
        <taxon>Chitinophagia</taxon>
        <taxon>Chitinophagales</taxon>
        <taxon>Chitinophagaceae</taxon>
        <taxon>Chitinophaga</taxon>
    </lineage>
</organism>
<protein>
    <recommendedName>
        <fullName evidence="4">ZU5 domain-containing protein</fullName>
    </recommendedName>
</protein>
<dbReference type="PROSITE" id="PS51257">
    <property type="entry name" value="PROKAR_LIPOPROTEIN"/>
    <property type="match status" value="1"/>
</dbReference>
<name>A0ABZ2Z681_9BACT</name>
<dbReference type="EMBL" id="CP150096">
    <property type="protein sequence ID" value="WZN47082.1"/>
    <property type="molecule type" value="Genomic_DNA"/>
</dbReference>
<reference evidence="2 3" key="1">
    <citation type="submission" date="2024-03" db="EMBL/GenBank/DDBJ databases">
        <title>Chitinophaga caseinilytica sp. nov., a casein hydrolysing bacterium isolated from forest soil.</title>
        <authorList>
            <person name="Lee D.S."/>
            <person name="Han D.M."/>
            <person name="Baek J.H."/>
            <person name="Choi D.G."/>
            <person name="Jeon J.H."/>
            <person name="Jeon C.O."/>
        </authorList>
    </citation>
    <scope>NUCLEOTIDE SEQUENCE [LARGE SCALE GENOMIC DNA]</scope>
    <source>
        <strain evidence="2 3">KACC 19118</strain>
    </source>
</reference>
<evidence type="ECO:0000256" key="1">
    <source>
        <dbReference type="SAM" id="SignalP"/>
    </source>
</evidence>
<feature type="signal peptide" evidence="1">
    <location>
        <begin position="1"/>
        <end position="18"/>
    </location>
</feature>
<dbReference type="Proteomes" id="UP001449657">
    <property type="component" value="Chromosome"/>
</dbReference>
<feature type="chain" id="PRO_5047236259" description="ZU5 domain-containing protein" evidence="1">
    <location>
        <begin position="19"/>
        <end position="378"/>
    </location>
</feature>
<accession>A0ABZ2Z681</accession>
<dbReference type="Gene3D" id="2.60.220.30">
    <property type="match status" value="1"/>
</dbReference>
<evidence type="ECO:0008006" key="4">
    <source>
        <dbReference type="Google" id="ProtNLM"/>
    </source>
</evidence>
<keyword evidence="1" id="KW-0732">Signal</keyword>